<keyword evidence="3" id="KW-0677">Repeat</keyword>
<dbReference type="GO" id="GO:0006572">
    <property type="term" value="P:L-tyrosine catabolic process"/>
    <property type="evidence" value="ECO:0007669"/>
    <property type="project" value="TreeGrafter"/>
</dbReference>
<comment type="cofactor">
    <cofactor evidence="5">
        <name>Fe cation</name>
        <dbReference type="ChEBI" id="CHEBI:24875"/>
    </cofactor>
    <text evidence="5">Binds 1 Fe cation per subunit.</text>
</comment>
<keyword evidence="7" id="KW-0223">Dioxygenase</keyword>
<sequence length="354" mass="39376">MEALKLDEQHDNPLGVAGFEFIEFAAPEPEQLHELFTQMGFSAVGKHQSRDIVFYRQGGVNFLLNREPGSFALKFAEKHGPSCTGFALRVAHRQTAFQSTVANGAKAMTEAAGCAMDCPRIEGVGGSLLYLVDGRDGSPFNAEYVPVEGADVNPKGFGLVHVDHLTHNVFEGHMDEWADYYTRLFGFYEARYFDIRGQQTGLRSRAMTAPNGQISIPINESSEANSQINEYLEAYNGEGIQHIALYTNDIYATVESMRAAGLGFMETPDTYYELIEQRVPEHGEDIARMKKNQILLDADPETGSKQLLQIFTDTCIGPIFFEIIKRKGNTGFGEGNFQALFDSIELDQMRRGVL</sequence>
<dbReference type="PROSITE" id="PS51819">
    <property type="entry name" value="VOC"/>
    <property type="match status" value="2"/>
</dbReference>
<protein>
    <submittedName>
        <fullName evidence="7">4-hydroxyphenylpyruvate dioxygenase</fullName>
        <ecNumber evidence="7">1.13.11.27</ecNumber>
    </submittedName>
</protein>
<dbReference type="NCBIfam" id="TIGR01263">
    <property type="entry name" value="4HPPD"/>
    <property type="match status" value="1"/>
</dbReference>
<keyword evidence="2 5" id="KW-0479">Metal-binding</keyword>
<dbReference type="RefSeq" id="WP_354696285.1">
    <property type="nucleotide sequence ID" value="NZ_JAZHOG010000010.1"/>
</dbReference>
<dbReference type="PANTHER" id="PTHR11959">
    <property type="entry name" value="4-HYDROXYPHENYLPYRUVATE DIOXYGENASE"/>
    <property type="match status" value="1"/>
</dbReference>
<feature type="domain" description="VOC" evidence="6">
    <location>
        <begin position="18"/>
        <end position="134"/>
    </location>
</feature>
<dbReference type="GO" id="GO:0003868">
    <property type="term" value="F:4-hydroxyphenylpyruvate dioxygenase activity"/>
    <property type="evidence" value="ECO:0007669"/>
    <property type="project" value="UniProtKB-EC"/>
</dbReference>
<dbReference type="Proteomes" id="UP001359886">
    <property type="component" value="Unassembled WGS sequence"/>
</dbReference>
<evidence type="ECO:0000259" key="6">
    <source>
        <dbReference type="PROSITE" id="PS51819"/>
    </source>
</evidence>
<keyword evidence="4 5" id="KW-0408">Iron</keyword>
<evidence type="ECO:0000313" key="8">
    <source>
        <dbReference type="Proteomes" id="UP001359886"/>
    </source>
</evidence>
<comment type="caution">
    <text evidence="7">The sequence shown here is derived from an EMBL/GenBank/DDBJ whole genome shotgun (WGS) entry which is preliminary data.</text>
</comment>
<dbReference type="EC" id="1.13.11.27" evidence="7"/>
<comment type="similarity">
    <text evidence="1">Belongs to the 4HPPD family.</text>
</comment>
<dbReference type="FunFam" id="3.10.180.10:FF:000007">
    <property type="entry name" value="4-hydroxyphenylpyruvate dioxygenase"/>
    <property type="match status" value="1"/>
</dbReference>
<evidence type="ECO:0000256" key="1">
    <source>
        <dbReference type="ARBA" id="ARBA00005877"/>
    </source>
</evidence>
<feature type="binding site" evidence="5">
    <location>
        <position position="242"/>
    </location>
    <ligand>
        <name>Fe cation</name>
        <dbReference type="ChEBI" id="CHEBI:24875"/>
    </ligand>
</feature>
<dbReference type="InterPro" id="IPR041736">
    <property type="entry name" value="4OHPhenylPyrv_dOase_N"/>
</dbReference>
<keyword evidence="8" id="KW-1185">Reference proteome</keyword>
<keyword evidence="7" id="KW-0560">Oxidoreductase</keyword>
<feature type="binding site" evidence="5">
    <location>
        <position position="322"/>
    </location>
    <ligand>
        <name>Fe cation</name>
        <dbReference type="ChEBI" id="CHEBI:24875"/>
    </ligand>
</feature>
<organism evidence="7 8">
    <name type="scientific">Elongatibacter sediminis</name>
    <dbReference type="NCBI Taxonomy" id="3119006"/>
    <lineage>
        <taxon>Bacteria</taxon>
        <taxon>Pseudomonadati</taxon>
        <taxon>Pseudomonadota</taxon>
        <taxon>Gammaproteobacteria</taxon>
        <taxon>Chromatiales</taxon>
        <taxon>Wenzhouxiangellaceae</taxon>
        <taxon>Elongatibacter</taxon>
    </lineage>
</organism>
<dbReference type="SUPFAM" id="SSF54593">
    <property type="entry name" value="Glyoxalase/Bleomycin resistance protein/Dihydroxybiphenyl dioxygenase"/>
    <property type="match status" value="1"/>
</dbReference>
<feature type="domain" description="VOC" evidence="6">
    <location>
        <begin position="161"/>
        <end position="313"/>
    </location>
</feature>
<dbReference type="CDD" id="cd08342">
    <property type="entry name" value="HPPD_N_like"/>
    <property type="match status" value="1"/>
</dbReference>
<accession>A0AAW9RAF0</accession>
<dbReference type="Pfam" id="PF14696">
    <property type="entry name" value="Glyoxalase_5"/>
    <property type="match status" value="1"/>
</dbReference>
<dbReference type="Pfam" id="PF00903">
    <property type="entry name" value="Glyoxalase"/>
    <property type="match status" value="1"/>
</dbReference>
<evidence type="ECO:0000256" key="3">
    <source>
        <dbReference type="ARBA" id="ARBA00022737"/>
    </source>
</evidence>
<evidence type="ECO:0000256" key="5">
    <source>
        <dbReference type="PIRSR" id="PIRSR009283-1"/>
    </source>
</evidence>
<evidence type="ECO:0000256" key="2">
    <source>
        <dbReference type="ARBA" id="ARBA00022723"/>
    </source>
</evidence>
<feature type="binding site" evidence="5">
    <location>
        <position position="164"/>
    </location>
    <ligand>
        <name>Fe cation</name>
        <dbReference type="ChEBI" id="CHEBI:24875"/>
    </ligand>
</feature>
<dbReference type="InterPro" id="IPR037523">
    <property type="entry name" value="VOC_core"/>
</dbReference>
<dbReference type="EMBL" id="JAZHOG010000010">
    <property type="protein sequence ID" value="MEJ8568967.1"/>
    <property type="molecule type" value="Genomic_DNA"/>
</dbReference>
<dbReference type="Gene3D" id="3.10.180.10">
    <property type="entry name" value="2,3-Dihydroxybiphenyl 1,2-Dioxygenase, domain 1"/>
    <property type="match status" value="2"/>
</dbReference>
<gene>
    <name evidence="7" type="primary">hppD</name>
    <name evidence="7" type="ORF">V3330_15140</name>
</gene>
<dbReference type="PIRSF" id="PIRSF009283">
    <property type="entry name" value="HPP_dOase"/>
    <property type="match status" value="1"/>
</dbReference>
<dbReference type="GO" id="GO:0046872">
    <property type="term" value="F:metal ion binding"/>
    <property type="evidence" value="ECO:0007669"/>
    <property type="project" value="UniProtKB-KW"/>
</dbReference>
<dbReference type="InterPro" id="IPR029068">
    <property type="entry name" value="Glyas_Bleomycin-R_OHBP_Dase"/>
</dbReference>
<dbReference type="CDD" id="cd07250">
    <property type="entry name" value="HPPD_C_like"/>
    <property type="match status" value="1"/>
</dbReference>
<dbReference type="InterPro" id="IPR005956">
    <property type="entry name" value="4OHPhenylPyrv_dOase"/>
</dbReference>
<dbReference type="InterPro" id="IPR041735">
    <property type="entry name" value="4OHPhenylPyrv_dOase_C"/>
</dbReference>
<dbReference type="PANTHER" id="PTHR11959:SF1">
    <property type="entry name" value="4-HYDROXYPHENYLPYRUVATE DIOXYGENASE"/>
    <property type="match status" value="1"/>
</dbReference>
<evidence type="ECO:0000313" key="7">
    <source>
        <dbReference type="EMBL" id="MEJ8568967.1"/>
    </source>
</evidence>
<reference evidence="7 8" key="1">
    <citation type="submission" date="2024-02" db="EMBL/GenBank/DDBJ databases">
        <title>A novel Wenzhouxiangellaceae bacterium, isolated from coastal sediments.</title>
        <authorList>
            <person name="Du Z.-J."/>
            <person name="Ye Y.-Q."/>
            <person name="Zhang X.-Y."/>
        </authorList>
    </citation>
    <scope>NUCLEOTIDE SEQUENCE [LARGE SCALE GENOMIC DNA]</scope>
    <source>
        <strain evidence="7 8">CH-27</strain>
    </source>
</reference>
<proteinExistence type="inferred from homology"/>
<dbReference type="AlphaFoldDB" id="A0AAW9RAF0"/>
<evidence type="ECO:0000256" key="4">
    <source>
        <dbReference type="ARBA" id="ARBA00023004"/>
    </source>
</evidence>
<dbReference type="InterPro" id="IPR004360">
    <property type="entry name" value="Glyas_Fos-R_dOase_dom"/>
</dbReference>
<name>A0AAW9RAF0_9GAMM</name>